<dbReference type="PROSITE" id="PS01186">
    <property type="entry name" value="EGF_2"/>
    <property type="match status" value="2"/>
</dbReference>
<evidence type="ECO:0000313" key="15">
    <source>
        <dbReference type="Ensembl" id="ENSCLMP00005048399.1"/>
    </source>
</evidence>
<dbReference type="GO" id="GO:0048513">
    <property type="term" value="P:animal organ development"/>
    <property type="evidence" value="ECO:0007669"/>
    <property type="project" value="UniProtKB-ARBA"/>
</dbReference>
<dbReference type="SMART" id="SM00181">
    <property type="entry name" value="EGF"/>
    <property type="match status" value="5"/>
</dbReference>
<feature type="domain" description="EGF-like" evidence="14">
    <location>
        <begin position="247"/>
        <end position="286"/>
    </location>
</feature>
<dbReference type="InterPro" id="IPR024731">
    <property type="entry name" value="NELL2-like_EGF"/>
</dbReference>
<dbReference type="FunFam" id="2.10.25.10:FF:000119">
    <property type="entry name" value="vitamin K-dependent protein S"/>
    <property type="match status" value="1"/>
</dbReference>
<dbReference type="SMART" id="SM00179">
    <property type="entry name" value="EGF_CA"/>
    <property type="match status" value="5"/>
</dbReference>
<evidence type="ECO:0000256" key="3">
    <source>
        <dbReference type="ARBA" id="ARBA00022525"/>
    </source>
</evidence>
<dbReference type="Ensembl" id="ENSCLMT00005050048.1">
    <property type="protein sequence ID" value="ENSCLMP00005048399.1"/>
    <property type="gene ID" value="ENSCLMG00005022158.1"/>
</dbReference>
<keyword evidence="9" id="KW-1133">Transmembrane helix</keyword>
<dbReference type="InterPro" id="IPR009030">
    <property type="entry name" value="Growth_fac_rcpt_cys_sf"/>
</dbReference>
<comment type="subcellular location">
    <subcellularLocation>
        <location evidence="1">Membrane</location>
        <topology evidence="1">Single-pass type I membrane protein</topology>
    </subcellularLocation>
    <subcellularLocation>
        <location evidence="2">Secreted</location>
    </subcellularLocation>
</comment>
<evidence type="ECO:0000256" key="10">
    <source>
        <dbReference type="ARBA" id="ARBA00023136"/>
    </source>
</evidence>
<evidence type="ECO:0000256" key="8">
    <source>
        <dbReference type="ARBA" id="ARBA00022837"/>
    </source>
</evidence>
<reference evidence="15" key="1">
    <citation type="submission" date="2025-08" db="UniProtKB">
        <authorList>
            <consortium name="Ensembl"/>
        </authorList>
    </citation>
    <scope>IDENTIFICATION</scope>
</reference>
<keyword evidence="8" id="KW-0106">Calcium</keyword>
<keyword evidence="11 13" id="KW-1015">Disulfide bond</keyword>
<feature type="domain" description="EGF-like" evidence="14">
    <location>
        <begin position="124"/>
        <end position="164"/>
    </location>
</feature>
<dbReference type="PROSITE" id="PS01187">
    <property type="entry name" value="EGF_CA"/>
    <property type="match status" value="1"/>
</dbReference>
<dbReference type="AlphaFoldDB" id="A0A8C3AZU8"/>
<evidence type="ECO:0000256" key="4">
    <source>
        <dbReference type="ARBA" id="ARBA00022536"/>
    </source>
</evidence>
<reference evidence="15" key="2">
    <citation type="submission" date="2025-09" db="UniProtKB">
        <authorList>
            <consortium name="Ensembl"/>
        </authorList>
    </citation>
    <scope>IDENTIFICATION</scope>
</reference>
<keyword evidence="5" id="KW-0812">Transmembrane</keyword>
<dbReference type="SUPFAM" id="SSF57184">
    <property type="entry name" value="Growth factor receptor domain"/>
    <property type="match status" value="2"/>
</dbReference>
<dbReference type="GO" id="GO:0048731">
    <property type="term" value="P:system development"/>
    <property type="evidence" value="ECO:0007669"/>
    <property type="project" value="UniProtKB-ARBA"/>
</dbReference>
<dbReference type="CDD" id="cd00054">
    <property type="entry name" value="EGF_CA"/>
    <property type="match status" value="4"/>
</dbReference>
<dbReference type="InterPro" id="IPR018097">
    <property type="entry name" value="EGF_Ca-bd_CS"/>
</dbReference>
<accession>A0A8C3AZU8</accession>
<dbReference type="PROSITE" id="PS00010">
    <property type="entry name" value="ASX_HYDROXYL"/>
    <property type="match status" value="2"/>
</dbReference>
<keyword evidence="16" id="KW-1185">Reference proteome</keyword>
<dbReference type="PANTHER" id="PTHR24034:SF204">
    <property type="entry name" value="ADHESION G PROTEIN-COUPLED RECEPTOR E1"/>
    <property type="match status" value="1"/>
</dbReference>
<name>A0A8C3AZU8_CYCLU</name>
<dbReference type="PANTHER" id="PTHR24034">
    <property type="entry name" value="EGF-LIKE DOMAIN-CONTAINING PROTEIN"/>
    <property type="match status" value="1"/>
</dbReference>
<feature type="domain" description="EGF-like" evidence="14">
    <location>
        <begin position="83"/>
        <end position="121"/>
    </location>
</feature>
<comment type="caution">
    <text evidence="13">Lacks conserved residue(s) required for the propagation of feature annotation.</text>
</comment>
<dbReference type="GO" id="GO:0005509">
    <property type="term" value="F:calcium ion binding"/>
    <property type="evidence" value="ECO:0007669"/>
    <property type="project" value="InterPro"/>
</dbReference>
<keyword evidence="4 13" id="KW-0245">EGF-like domain</keyword>
<dbReference type="InterPro" id="IPR000152">
    <property type="entry name" value="EGF-type_Asp/Asn_hydroxyl_site"/>
</dbReference>
<dbReference type="PROSITE" id="PS50026">
    <property type="entry name" value="EGF_3"/>
    <property type="match status" value="4"/>
</dbReference>
<feature type="domain" description="EGF-like" evidence="14">
    <location>
        <begin position="209"/>
        <end position="246"/>
    </location>
</feature>
<evidence type="ECO:0000256" key="2">
    <source>
        <dbReference type="ARBA" id="ARBA00004613"/>
    </source>
</evidence>
<dbReference type="Pfam" id="PF12947">
    <property type="entry name" value="EGF_3"/>
    <property type="match status" value="2"/>
</dbReference>
<dbReference type="Pfam" id="PF07645">
    <property type="entry name" value="EGF_CA"/>
    <property type="match status" value="1"/>
</dbReference>
<evidence type="ECO:0000256" key="12">
    <source>
        <dbReference type="ARBA" id="ARBA00023180"/>
    </source>
</evidence>
<dbReference type="Proteomes" id="UP000694565">
    <property type="component" value="Unplaced"/>
</dbReference>
<keyword evidence="7" id="KW-0677">Repeat</keyword>
<dbReference type="FunFam" id="2.10.25.10:FF:000202">
    <property type="entry name" value="Multiple epidermal growth factor-like domains 8"/>
    <property type="match status" value="1"/>
</dbReference>
<evidence type="ECO:0000256" key="11">
    <source>
        <dbReference type="ARBA" id="ARBA00023157"/>
    </source>
</evidence>
<evidence type="ECO:0000256" key="1">
    <source>
        <dbReference type="ARBA" id="ARBA00004479"/>
    </source>
</evidence>
<protein>
    <recommendedName>
        <fullName evidence="14">EGF-like domain-containing protein</fullName>
    </recommendedName>
</protein>
<evidence type="ECO:0000313" key="16">
    <source>
        <dbReference type="Proteomes" id="UP000694565"/>
    </source>
</evidence>
<dbReference type="GeneTree" id="ENSGT00940000167711"/>
<keyword evidence="6" id="KW-0732">Signal</keyword>
<dbReference type="GO" id="GO:0016020">
    <property type="term" value="C:membrane"/>
    <property type="evidence" value="ECO:0007669"/>
    <property type="project" value="UniProtKB-SubCell"/>
</dbReference>
<dbReference type="InterPro" id="IPR026823">
    <property type="entry name" value="cEGF"/>
</dbReference>
<evidence type="ECO:0000256" key="7">
    <source>
        <dbReference type="ARBA" id="ARBA00022737"/>
    </source>
</evidence>
<keyword evidence="10" id="KW-0472">Membrane</keyword>
<evidence type="ECO:0000256" key="6">
    <source>
        <dbReference type="ARBA" id="ARBA00022729"/>
    </source>
</evidence>
<dbReference type="Gene3D" id="2.10.25.10">
    <property type="entry name" value="Laminin"/>
    <property type="match status" value="5"/>
</dbReference>
<dbReference type="FunFam" id="2.10.25.10:FF:000038">
    <property type="entry name" value="Fibrillin 2"/>
    <property type="match status" value="1"/>
</dbReference>
<dbReference type="InterPro" id="IPR050751">
    <property type="entry name" value="ECM_structural_protein"/>
</dbReference>
<feature type="disulfide bond" evidence="13">
    <location>
        <begin position="257"/>
        <end position="274"/>
    </location>
</feature>
<keyword evidence="3" id="KW-0964">Secreted</keyword>
<dbReference type="InterPro" id="IPR001881">
    <property type="entry name" value="EGF-like_Ca-bd_dom"/>
</dbReference>
<organism evidence="15 16">
    <name type="scientific">Cyclopterus lumpus</name>
    <name type="common">Lumpsucker</name>
    <dbReference type="NCBI Taxonomy" id="8103"/>
    <lineage>
        <taxon>Eukaryota</taxon>
        <taxon>Metazoa</taxon>
        <taxon>Chordata</taxon>
        <taxon>Craniata</taxon>
        <taxon>Vertebrata</taxon>
        <taxon>Euteleostomi</taxon>
        <taxon>Actinopterygii</taxon>
        <taxon>Neopterygii</taxon>
        <taxon>Teleostei</taxon>
        <taxon>Neoteleostei</taxon>
        <taxon>Acanthomorphata</taxon>
        <taxon>Eupercaria</taxon>
        <taxon>Perciformes</taxon>
        <taxon>Cottioidei</taxon>
        <taxon>Cottales</taxon>
        <taxon>Cyclopteridae</taxon>
        <taxon>Cyclopterus</taxon>
    </lineage>
</organism>
<evidence type="ECO:0000256" key="5">
    <source>
        <dbReference type="ARBA" id="ARBA00022692"/>
    </source>
</evidence>
<evidence type="ECO:0000256" key="9">
    <source>
        <dbReference type="ARBA" id="ARBA00022989"/>
    </source>
</evidence>
<dbReference type="GO" id="GO:0005576">
    <property type="term" value="C:extracellular region"/>
    <property type="evidence" value="ECO:0007669"/>
    <property type="project" value="UniProtKB-SubCell"/>
</dbReference>
<sequence>NHSIQFQFSLFCIAQYHKLQICLRGLYNLYTYDIPVPGPHINGVWTMSPNSEQQESRKYNFFNKVKLQSAISKRLLNGTTCQDINECQKDNGGCHANALCTNSEGGRQCKCQVGFTGNGFQCNDVNECSNQRICHWNATCTNNPGSYMCICNAGYKGNGNYLCLDIDECSETPRVCSSSLGYNGCKNLPGTYSCTCNNGFENNGQSCVDIDECANNICSLYADCINTVGSYQCTCNNVNEYGRLCEDIDECENPNICPSTTTCVNTNVDGSFECPCRVGYYRPASNMDCVDMDECKDNYQLLIILCPLHQLVLLPQ</sequence>
<keyword evidence="12" id="KW-0325">Glycoprotein</keyword>
<dbReference type="InterPro" id="IPR000742">
    <property type="entry name" value="EGF"/>
</dbReference>
<evidence type="ECO:0000256" key="13">
    <source>
        <dbReference type="PROSITE-ProRule" id="PRU00076"/>
    </source>
</evidence>
<dbReference type="GO" id="GO:0030855">
    <property type="term" value="P:epithelial cell differentiation"/>
    <property type="evidence" value="ECO:0007669"/>
    <property type="project" value="UniProtKB-ARBA"/>
</dbReference>
<dbReference type="InterPro" id="IPR049883">
    <property type="entry name" value="NOTCH1_EGF-like"/>
</dbReference>
<evidence type="ECO:0000259" key="14">
    <source>
        <dbReference type="PROSITE" id="PS50026"/>
    </source>
</evidence>
<proteinExistence type="predicted"/>
<dbReference type="Pfam" id="PF12662">
    <property type="entry name" value="cEGF"/>
    <property type="match status" value="1"/>
</dbReference>